<organism evidence="2 3">
    <name type="scientific">Psychrobacter namhaensis</name>
    <dbReference type="NCBI Taxonomy" id="292734"/>
    <lineage>
        <taxon>Bacteria</taxon>
        <taxon>Pseudomonadati</taxon>
        <taxon>Pseudomonadota</taxon>
        <taxon>Gammaproteobacteria</taxon>
        <taxon>Moraxellales</taxon>
        <taxon>Moraxellaceae</taxon>
        <taxon>Psychrobacter</taxon>
    </lineage>
</organism>
<feature type="compositionally biased region" description="Polar residues" evidence="1">
    <location>
        <begin position="58"/>
        <end position="73"/>
    </location>
</feature>
<comment type="caution">
    <text evidence="2">The sequence shown here is derived from an EMBL/GenBank/DDBJ whole genome shotgun (WGS) entry which is preliminary data.</text>
</comment>
<protein>
    <submittedName>
        <fullName evidence="2">Uncharacterized protein</fullName>
    </submittedName>
</protein>
<proteinExistence type="predicted"/>
<keyword evidence="3" id="KW-1185">Reference proteome</keyword>
<dbReference type="EMBL" id="JBJDPD010000001">
    <property type="protein sequence ID" value="MFK3999830.1"/>
    <property type="molecule type" value="Genomic_DNA"/>
</dbReference>
<name>A0ABW8L4M2_9GAMM</name>
<gene>
    <name evidence="2" type="ORF">ACI2I3_00585</name>
</gene>
<sequence length="73" mass="8116">MATSESAIEQHIKEHGLKQLTNQDNTGLYCNSNHYSKKTKQIVIAQTSKWASKARSKGNATQVQVRASQKQDA</sequence>
<reference evidence="2 3" key="1">
    <citation type="submission" date="2024-11" db="EMBL/GenBank/DDBJ databases">
        <title>The Natural Products Discovery Center: Release of the First 8490 Sequenced Strains for Exploring Actinobacteria Biosynthetic Diversity.</title>
        <authorList>
            <person name="Kalkreuter E."/>
            <person name="Kautsar S.A."/>
            <person name="Yang D."/>
            <person name="Bader C.D."/>
            <person name="Teijaro C.N."/>
            <person name="Fluegel L."/>
            <person name="Davis C.M."/>
            <person name="Simpson J.R."/>
            <person name="Lauterbach L."/>
            <person name="Steele A.D."/>
            <person name="Gui C."/>
            <person name="Meng S."/>
            <person name="Li G."/>
            <person name="Viehrig K."/>
            <person name="Ye F."/>
            <person name="Su P."/>
            <person name="Kiefer A.F."/>
            <person name="Nichols A."/>
            <person name="Cepeda A.J."/>
            <person name="Yan W."/>
            <person name="Fan B."/>
            <person name="Jiang Y."/>
            <person name="Adhikari A."/>
            <person name="Zheng C.-J."/>
            <person name="Schuster L."/>
            <person name="Cowan T.M."/>
            <person name="Smanski M.J."/>
            <person name="Chevrette M.G."/>
            <person name="De Carvalho L.P.S."/>
            <person name="Shen B."/>
        </authorList>
    </citation>
    <scope>NUCLEOTIDE SEQUENCE [LARGE SCALE GENOMIC DNA]</scope>
    <source>
        <strain evidence="2 3">NPDC077433</strain>
    </source>
</reference>
<dbReference type="Proteomes" id="UP001620234">
    <property type="component" value="Unassembled WGS sequence"/>
</dbReference>
<evidence type="ECO:0000313" key="3">
    <source>
        <dbReference type="Proteomes" id="UP001620234"/>
    </source>
</evidence>
<accession>A0ABW8L4M2</accession>
<feature type="region of interest" description="Disordered" evidence="1">
    <location>
        <begin position="50"/>
        <end position="73"/>
    </location>
</feature>
<evidence type="ECO:0000313" key="2">
    <source>
        <dbReference type="EMBL" id="MFK3999830.1"/>
    </source>
</evidence>
<evidence type="ECO:0000256" key="1">
    <source>
        <dbReference type="SAM" id="MobiDB-lite"/>
    </source>
</evidence>
<dbReference type="RefSeq" id="WP_404671675.1">
    <property type="nucleotide sequence ID" value="NZ_JBJDPD010000001.1"/>
</dbReference>